<evidence type="ECO:0000313" key="2">
    <source>
        <dbReference type="EMBL" id="GAH15775.1"/>
    </source>
</evidence>
<reference evidence="2" key="1">
    <citation type="journal article" date="2014" name="Front. Microbiol.">
        <title>High frequency of phylogenetically diverse reductive dehalogenase-homologous genes in deep subseafloor sedimentary metagenomes.</title>
        <authorList>
            <person name="Kawai M."/>
            <person name="Futagami T."/>
            <person name="Toyoda A."/>
            <person name="Takaki Y."/>
            <person name="Nishi S."/>
            <person name="Hori S."/>
            <person name="Arai W."/>
            <person name="Tsubouchi T."/>
            <person name="Morono Y."/>
            <person name="Uchiyama I."/>
            <person name="Ito T."/>
            <person name="Fujiyama A."/>
            <person name="Inagaki F."/>
            <person name="Takami H."/>
        </authorList>
    </citation>
    <scope>NUCLEOTIDE SEQUENCE</scope>
    <source>
        <strain evidence="2">Expedition CK06-06</strain>
    </source>
</reference>
<sequence>MTDHKDIWVFVEIKKAEIRGVTFELIGKAKELAKVSNEKVCAIILGKDCSRYCEDLSYHGIDKIYSCENELLGDYLTETYSITLVELIKKY</sequence>
<dbReference type="InterPro" id="IPR014730">
    <property type="entry name" value="ETF_a/b_N"/>
</dbReference>
<dbReference type="Gene3D" id="3.40.50.620">
    <property type="entry name" value="HUPs"/>
    <property type="match status" value="1"/>
</dbReference>
<gene>
    <name evidence="2" type="ORF">S01H4_54816</name>
</gene>
<dbReference type="Pfam" id="PF01012">
    <property type="entry name" value="ETF"/>
    <property type="match status" value="1"/>
</dbReference>
<dbReference type="InterPro" id="IPR014729">
    <property type="entry name" value="Rossmann-like_a/b/a_fold"/>
</dbReference>
<proteinExistence type="predicted"/>
<feature type="non-terminal residue" evidence="2">
    <location>
        <position position="91"/>
    </location>
</feature>
<evidence type="ECO:0000259" key="1">
    <source>
        <dbReference type="Pfam" id="PF01012"/>
    </source>
</evidence>
<dbReference type="SUPFAM" id="SSF52402">
    <property type="entry name" value="Adenine nucleotide alpha hydrolases-like"/>
    <property type="match status" value="1"/>
</dbReference>
<dbReference type="AlphaFoldDB" id="X1E5U6"/>
<dbReference type="EMBL" id="BART01031571">
    <property type="protein sequence ID" value="GAH15775.1"/>
    <property type="molecule type" value="Genomic_DNA"/>
</dbReference>
<accession>X1E5U6</accession>
<organism evidence="2">
    <name type="scientific">marine sediment metagenome</name>
    <dbReference type="NCBI Taxonomy" id="412755"/>
    <lineage>
        <taxon>unclassified sequences</taxon>
        <taxon>metagenomes</taxon>
        <taxon>ecological metagenomes</taxon>
    </lineage>
</organism>
<protein>
    <recommendedName>
        <fullName evidence="1">Electron transfer flavoprotein alpha/beta-subunit N-terminal domain-containing protein</fullName>
    </recommendedName>
</protein>
<name>X1E5U6_9ZZZZ</name>
<feature type="domain" description="Electron transfer flavoprotein alpha/beta-subunit N-terminal" evidence="1">
    <location>
        <begin position="7"/>
        <end position="91"/>
    </location>
</feature>
<comment type="caution">
    <text evidence="2">The sequence shown here is derived from an EMBL/GenBank/DDBJ whole genome shotgun (WGS) entry which is preliminary data.</text>
</comment>